<dbReference type="RefSeq" id="WP_154563848.1">
    <property type="nucleotide sequence ID" value="NZ_VUMG01000003.1"/>
</dbReference>
<protein>
    <submittedName>
        <fullName evidence="2">DUF559 domain-containing protein</fullName>
    </submittedName>
</protein>
<dbReference type="AlphaFoldDB" id="A0A7K0J7W7"/>
<name>A0A7K0J7W7_9ACTN</name>
<dbReference type="InterPro" id="IPR011335">
    <property type="entry name" value="Restrct_endonuc-II-like"/>
</dbReference>
<dbReference type="Proteomes" id="UP000466104">
    <property type="component" value="Unassembled WGS sequence"/>
</dbReference>
<dbReference type="InterPro" id="IPR007569">
    <property type="entry name" value="DUF559"/>
</dbReference>
<sequence length="322" mass="35948">MRKKSLSQLEREWQDNGAVARIQRSSALRGQADRAVASGQATRILPGIVAPSSVARDPRVLIKAMHIWHPDAVVVGKAALILQGLQPPGSFLDPIHAIDEVEGFCSTRSITRAGIRVHRWRVPRHYLGDHHGISVAAPEVSILLLAIRGEWEWVTEALRQGIVSPDSCRAARSSLSWRFSKKRIAAAVADIRLKAWSIPELECSRLLRAVGITGAKPNHAVHVAGRTYILDEAFEAEKVAVEIDGRSIHSTVDGYENTMMRSAHLDRDGWKVLHVTPTMLRRSPQFVLDWIASHLHKRHRPRRTFPEYLLRQIMNGITPAPA</sequence>
<dbReference type="SUPFAM" id="SSF52980">
    <property type="entry name" value="Restriction endonuclease-like"/>
    <property type="match status" value="1"/>
</dbReference>
<dbReference type="EMBL" id="VUMG01000003">
    <property type="protein sequence ID" value="MSS46056.1"/>
    <property type="molecule type" value="Genomic_DNA"/>
</dbReference>
<dbReference type="Gene3D" id="3.40.960.10">
    <property type="entry name" value="VSR Endonuclease"/>
    <property type="match status" value="1"/>
</dbReference>
<dbReference type="Pfam" id="PF04480">
    <property type="entry name" value="DUF559"/>
    <property type="match status" value="1"/>
</dbReference>
<feature type="domain" description="DUF559" evidence="1">
    <location>
        <begin position="205"/>
        <end position="295"/>
    </location>
</feature>
<evidence type="ECO:0000259" key="1">
    <source>
        <dbReference type="Pfam" id="PF04480"/>
    </source>
</evidence>
<gene>
    <name evidence="2" type="ORF">FYJ43_08410</name>
</gene>
<reference evidence="2 3" key="1">
    <citation type="submission" date="2019-08" db="EMBL/GenBank/DDBJ databases">
        <title>In-depth cultivation of the pig gut microbiome towards novel bacterial diversity and tailored functional studies.</title>
        <authorList>
            <person name="Wylensek D."/>
            <person name="Hitch T.C.A."/>
            <person name="Clavel T."/>
        </authorList>
    </citation>
    <scope>NUCLEOTIDE SEQUENCE [LARGE SCALE GENOMIC DNA]</scope>
    <source>
        <strain evidence="2 3">WCA-380-WT-3A</strain>
    </source>
</reference>
<proteinExistence type="predicted"/>
<comment type="caution">
    <text evidence="2">The sequence shown here is derived from an EMBL/GenBank/DDBJ whole genome shotgun (WGS) entry which is preliminary data.</text>
</comment>
<evidence type="ECO:0000313" key="3">
    <source>
        <dbReference type="Proteomes" id="UP000466104"/>
    </source>
</evidence>
<organism evidence="2 3">
    <name type="scientific">Cutibacterium porci</name>
    <dbReference type="NCBI Taxonomy" id="2605781"/>
    <lineage>
        <taxon>Bacteria</taxon>
        <taxon>Bacillati</taxon>
        <taxon>Actinomycetota</taxon>
        <taxon>Actinomycetes</taxon>
        <taxon>Propionibacteriales</taxon>
        <taxon>Propionibacteriaceae</taxon>
        <taxon>Cutibacterium</taxon>
    </lineage>
</organism>
<evidence type="ECO:0000313" key="2">
    <source>
        <dbReference type="EMBL" id="MSS46056.1"/>
    </source>
</evidence>
<accession>A0A7K0J7W7</accession>
<keyword evidence="3" id="KW-1185">Reference proteome</keyword>